<keyword evidence="3 7" id="KW-0812">Transmembrane</keyword>
<feature type="transmembrane region" description="Helical" evidence="7">
    <location>
        <begin position="443"/>
        <end position="462"/>
    </location>
</feature>
<keyword evidence="5 7" id="KW-0472">Membrane</keyword>
<evidence type="ECO:0000256" key="5">
    <source>
        <dbReference type="ARBA" id="ARBA00023136"/>
    </source>
</evidence>
<evidence type="ECO:0000256" key="6">
    <source>
        <dbReference type="SAM" id="MobiDB-lite"/>
    </source>
</evidence>
<evidence type="ECO:0000256" key="1">
    <source>
        <dbReference type="ARBA" id="ARBA00004141"/>
    </source>
</evidence>
<accession>A0A1B7Y4G9</accession>
<dbReference type="EMBL" id="LTAN01000006">
    <property type="protein sequence ID" value="OBR06931.1"/>
    <property type="molecule type" value="Genomic_DNA"/>
</dbReference>
<dbReference type="PANTHER" id="PTHR43791:SF21">
    <property type="entry name" value="MAJOR FACILITATOR SUPERFAMILY (MFS) PROFILE DOMAIN-CONTAINING PROTEIN"/>
    <property type="match status" value="1"/>
</dbReference>
<sequence length="535" mass="58745">MGRPSHSTDTDATASRSSISTAKPPQELEGASTNTQTVSERAMNRRVNRKMDIALLPLLSLLYLFNGLDRGNVGNAQTQGFTNDIGAVPDDLNLAVSLFFITFILFQPPSAAIGRWLGGKHWIPVMMLGWGFVTLGQAFIKGRGGFPLLTCWFFIALTSPLLIFASLVAGSLIATRLLIGAFEAGFYPTAVAYLSFFYSRYDLAVRVGLFYGQYAVAGAFSGAISYGVFHLNHGPLKNWQYLFIIEGALTVLFGLVAWVLLPVGPGSAWFLTPAERRFAADRIRADNALFVEHTYDSDGLEKDRLTKRDFVETARDWKFWYVLAFNICASVPGQAFSVFLPLVVQGLGYSSIEANLMSVPPYVCGAVGLYCFTLSSDYHKERGYHILGGIMIALIGLIATVTVESHGGKYAALCVLLLGSYVAAPLTVAWLSGNTPEPGKRSLVLGLNGFGNISGIIGAQLYRAQYKPYYRIPFYATLGFVAAALVGYLSYRFTLAAVNRKKLEIIRHKSLEDIEKERVDGTRYADKKWTFIYGL</sequence>
<feature type="region of interest" description="Disordered" evidence="6">
    <location>
        <begin position="1"/>
        <end position="43"/>
    </location>
</feature>
<organism evidence="9 10">
    <name type="scientific">Colletotrichum higginsianum (strain IMI 349063)</name>
    <name type="common">Crucifer anthracnose fungus</name>
    <dbReference type="NCBI Taxonomy" id="759273"/>
    <lineage>
        <taxon>Eukaryota</taxon>
        <taxon>Fungi</taxon>
        <taxon>Dikarya</taxon>
        <taxon>Ascomycota</taxon>
        <taxon>Pezizomycotina</taxon>
        <taxon>Sordariomycetes</taxon>
        <taxon>Hypocreomycetidae</taxon>
        <taxon>Glomerellales</taxon>
        <taxon>Glomerellaceae</taxon>
        <taxon>Colletotrichum</taxon>
        <taxon>Colletotrichum destructivum species complex</taxon>
    </lineage>
</organism>
<feature type="transmembrane region" description="Helical" evidence="7">
    <location>
        <begin position="356"/>
        <end position="376"/>
    </location>
</feature>
<dbReference type="Gene3D" id="1.20.1250.20">
    <property type="entry name" value="MFS general substrate transporter like domains"/>
    <property type="match status" value="2"/>
</dbReference>
<dbReference type="RefSeq" id="XP_018155449.1">
    <property type="nucleotide sequence ID" value="XM_018303426.1"/>
</dbReference>
<dbReference type="InterPro" id="IPR036259">
    <property type="entry name" value="MFS_trans_sf"/>
</dbReference>
<comment type="caution">
    <text evidence="9">The sequence shown here is derived from an EMBL/GenBank/DDBJ whole genome shotgun (WGS) entry which is preliminary data.</text>
</comment>
<dbReference type="KEGG" id="chig:CH63R_08452"/>
<feature type="compositionally biased region" description="Low complexity" evidence="6">
    <location>
        <begin position="1"/>
        <end position="22"/>
    </location>
</feature>
<dbReference type="PROSITE" id="PS50850">
    <property type="entry name" value="MFS"/>
    <property type="match status" value="1"/>
</dbReference>
<evidence type="ECO:0000256" key="2">
    <source>
        <dbReference type="ARBA" id="ARBA00022448"/>
    </source>
</evidence>
<dbReference type="FunFam" id="1.20.1250.20:FF:000013">
    <property type="entry name" value="MFS general substrate transporter"/>
    <property type="match status" value="1"/>
</dbReference>
<dbReference type="Proteomes" id="UP000092177">
    <property type="component" value="Chromosome 6"/>
</dbReference>
<feature type="domain" description="Major facilitator superfamily (MFS) profile" evidence="8">
    <location>
        <begin position="55"/>
        <end position="502"/>
    </location>
</feature>
<dbReference type="InterPro" id="IPR020846">
    <property type="entry name" value="MFS_dom"/>
</dbReference>
<dbReference type="OrthoDB" id="2985014at2759"/>
<feature type="transmembrane region" description="Helical" evidence="7">
    <location>
        <begin position="210"/>
        <end position="229"/>
    </location>
</feature>
<evidence type="ECO:0000256" key="7">
    <source>
        <dbReference type="SAM" id="Phobius"/>
    </source>
</evidence>
<dbReference type="GO" id="GO:0016020">
    <property type="term" value="C:membrane"/>
    <property type="evidence" value="ECO:0007669"/>
    <property type="project" value="UniProtKB-SubCell"/>
</dbReference>
<dbReference type="VEuPathDB" id="FungiDB:CH63R_08452"/>
<evidence type="ECO:0000259" key="8">
    <source>
        <dbReference type="PROSITE" id="PS50850"/>
    </source>
</evidence>
<evidence type="ECO:0000256" key="4">
    <source>
        <dbReference type="ARBA" id="ARBA00022989"/>
    </source>
</evidence>
<dbReference type="GO" id="GO:0022857">
    <property type="term" value="F:transmembrane transporter activity"/>
    <property type="evidence" value="ECO:0007669"/>
    <property type="project" value="InterPro"/>
</dbReference>
<dbReference type="PANTHER" id="PTHR43791">
    <property type="entry name" value="PERMEASE-RELATED"/>
    <property type="match status" value="1"/>
</dbReference>
<feature type="transmembrane region" description="Helical" evidence="7">
    <location>
        <begin position="319"/>
        <end position="344"/>
    </location>
</feature>
<feature type="transmembrane region" description="Helical" evidence="7">
    <location>
        <begin position="474"/>
        <end position="491"/>
    </location>
</feature>
<protein>
    <submittedName>
        <fullName evidence="9">Major facilitator superfamily transporter</fullName>
    </submittedName>
</protein>
<dbReference type="Pfam" id="PF07690">
    <property type="entry name" value="MFS_1"/>
    <property type="match status" value="1"/>
</dbReference>
<reference evidence="10" key="1">
    <citation type="journal article" date="2017" name="BMC Genomics">
        <title>Gapless genome assembly of Colletotrichum higginsianum reveals chromosome structure and association of transposable elements with secondary metabolite gene clusters.</title>
        <authorList>
            <person name="Dallery J.-F."/>
            <person name="Lapalu N."/>
            <person name="Zampounis A."/>
            <person name="Pigne S."/>
            <person name="Luyten I."/>
            <person name="Amselem J."/>
            <person name="Wittenberg A.H.J."/>
            <person name="Zhou S."/>
            <person name="de Queiroz M.V."/>
            <person name="Robin G.P."/>
            <person name="Auger A."/>
            <person name="Hainaut M."/>
            <person name="Henrissat B."/>
            <person name="Kim K.-T."/>
            <person name="Lee Y.-H."/>
            <person name="Lespinet O."/>
            <person name="Schwartz D.C."/>
            <person name="Thon M.R."/>
            <person name="O'Connell R.J."/>
        </authorList>
    </citation>
    <scope>NUCLEOTIDE SEQUENCE [LARGE SCALE GENOMIC DNA]</scope>
    <source>
        <strain evidence="10">IMI 349063</strain>
    </source>
</reference>
<comment type="subcellular location">
    <subcellularLocation>
        <location evidence="1">Membrane</location>
        <topology evidence="1">Multi-pass membrane protein</topology>
    </subcellularLocation>
</comment>
<feature type="transmembrane region" description="Helical" evidence="7">
    <location>
        <begin position="92"/>
        <end position="110"/>
    </location>
</feature>
<feature type="transmembrane region" description="Helical" evidence="7">
    <location>
        <begin position="241"/>
        <end position="261"/>
    </location>
</feature>
<keyword evidence="4 7" id="KW-1133">Transmembrane helix</keyword>
<proteinExistence type="predicted"/>
<keyword evidence="10" id="KW-1185">Reference proteome</keyword>
<keyword evidence="2" id="KW-0813">Transport</keyword>
<feature type="transmembrane region" description="Helical" evidence="7">
    <location>
        <begin position="410"/>
        <end position="431"/>
    </location>
</feature>
<feature type="transmembrane region" description="Helical" evidence="7">
    <location>
        <begin position="122"/>
        <end position="140"/>
    </location>
</feature>
<name>A0A1B7Y4G9_COLHI</name>
<dbReference type="AlphaFoldDB" id="A0A1B7Y4G9"/>
<dbReference type="GeneID" id="28867533"/>
<evidence type="ECO:0000313" key="10">
    <source>
        <dbReference type="Proteomes" id="UP000092177"/>
    </source>
</evidence>
<dbReference type="InterPro" id="IPR011701">
    <property type="entry name" value="MFS"/>
</dbReference>
<evidence type="ECO:0000256" key="3">
    <source>
        <dbReference type="ARBA" id="ARBA00022692"/>
    </source>
</evidence>
<feature type="transmembrane region" description="Helical" evidence="7">
    <location>
        <begin position="146"/>
        <end position="170"/>
    </location>
</feature>
<feature type="transmembrane region" description="Helical" evidence="7">
    <location>
        <begin position="177"/>
        <end position="198"/>
    </location>
</feature>
<gene>
    <name evidence="9" type="ORF">CH63R_08452</name>
</gene>
<evidence type="ECO:0000313" key="9">
    <source>
        <dbReference type="EMBL" id="OBR06931.1"/>
    </source>
</evidence>
<feature type="transmembrane region" description="Helical" evidence="7">
    <location>
        <begin position="382"/>
        <end position="403"/>
    </location>
</feature>
<dbReference type="SUPFAM" id="SSF103473">
    <property type="entry name" value="MFS general substrate transporter"/>
    <property type="match status" value="1"/>
</dbReference>